<dbReference type="InterPro" id="IPR011990">
    <property type="entry name" value="TPR-like_helical_dom_sf"/>
</dbReference>
<dbReference type="Gene3D" id="1.25.40.10">
    <property type="entry name" value="Tetratricopeptide repeat domain"/>
    <property type="match status" value="1"/>
</dbReference>
<protein>
    <recommendedName>
        <fullName evidence="4">Tetratricopeptide repeat protein</fullName>
    </recommendedName>
</protein>
<dbReference type="AlphaFoldDB" id="A0A2U2J3I6"/>
<evidence type="ECO:0000313" key="3">
    <source>
        <dbReference type="Proteomes" id="UP000245916"/>
    </source>
</evidence>
<gene>
    <name evidence="2" type="ORF">DF286_08530</name>
</gene>
<organism evidence="2 3">
    <name type="scientific">Allosphingosinicella humi</name>
    <dbReference type="NCBI Taxonomy" id="2068657"/>
    <lineage>
        <taxon>Bacteria</taxon>
        <taxon>Pseudomonadati</taxon>
        <taxon>Pseudomonadota</taxon>
        <taxon>Alphaproteobacteria</taxon>
        <taxon>Sphingomonadales</taxon>
        <taxon>Sphingomonadaceae</taxon>
        <taxon>Allosphingosinicella</taxon>
    </lineage>
</organism>
<evidence type="ECO:0008006" key="4">
    <source>
        <dbReference type="Google" id="ProtNLM"/>
    </source>
</evidence>
<feature type="signal peptide" evidence="1">
    <location>
        <begin position="1"/>
        <end position="35"/>
    </location>
</feature>
<keyword evidence="1" id="KW-0732">Signal</keyword>
<comment type="caution">
    <text evidence="2">The sequence shown here is derived from an EMBL/GenBank/DDBJ whole genome shotgun (WGS) entry which is preliminary data.</text>
</comment>
<keyword evidence="3" id="KW-1185">Reference proteome</keyword>
<evidence type="ECO:0000313" key="2">
    <source>
        <dbReference type="EMBL" id="PWG02909.1"/>
    </source>
</evidence>
<dbReference type="Proteomes" id="UP000245916">
    <property type="component" value="Unassembled WGS sequence"/>
</dbReference>
<sequence>MSCACYSLGRGETSLRALHCFAALTLALAPVAAGAAPLPKPEEIAEADERVLLPRLAAAIDGDESAEESLASLDRLLAELTRPTRLRGIVQFVRAGLLTQQQEELEGREAIRESIRLLPGYSGPLFFASQLYAFTDQPGPATDYLLRAIEIDPVLVNVIGDYEIGNLLRRLAEASDDRRAEALSERLLESGWSQGRSSTISSMAMRVLEARLDRGDVQGAAKMVPKLVTPSGFARLLTRKKFLPLREHVFDWAGPRLEKQWPIYLDQARAEWEVSHDLDAGLDYAQALAAAGHDATLAATFLPLFQREISAADYRLIFIAPVVATGLARLGRWDEAFDLFEHALRVWPAGESALAINLTGNRAKLLASRGEFEAAVTAFDKVLEEAARWGGEVNGGALRAIHLYRACALEQLGRTDTDMISMAIVAQRRAIEPISFVYLQLCANDLESARETFLNALKNEATRGDVIGVMQPADEEPLDSAFSRTMAERWRRLRSDKRLIAAVREYGTILSEPVNAGAPDERIPAAEGAEVY</sequence>
<dbReference type="EMBL" id="QFFF01000001">
    <property type="protein sequence ID" value="PWG02909.1"/>
    <property type="molecule type" value="Genomic_DNA"/>
</dbReference>
<dbReference type="Pfam" id="PF13424">
    <property type="entry name" value="TPR_12"/>
    <property type="match status" value="1"/>
</dbReference>
<accession>A0A2U2J3I6</accession>
<reference evidence="2 3" key="1">
    <citation type="submission" date="2018-05" db="EMBL/GenBank/DDBJ databases">
        <title>Genome of Sphingosinicella humi QZX222.</title>
        <authorList>
            <person name="Qiao Z."/>
            <person name="Wang G."/>
        </authorList>
    </citation>
    <scope>NUCLEOTIDE SEQUENCE [LARGE SCALE GENOMIC DNA]</scope>
    <source>
        <strain evidence="2 3">QZX222</strain>
    </source>
</reference>
<name>A0A2U2J3I6_9SPHN</name>
<evidence type="ECO:0000256" key="1">
    <source>
        <dbReference type="SAM" id="SignalP"/>
    </source>
</evidence>
<dbReference type="SUPFAM" id="SSF48452">
    <property type="entry name" value="TPR-like"/>
    <property type="match status" value="2"/>
</dbReference>
<proteinExistence type="predicted"/>
<feature type="chain" id="PRO_5015489766" description="Tetratricopeptide repeat protein" evidence="1">
    <location>
        <begin position="36"/>
        <end position="532"/>
    </location>
</feature>